<evidence type="ECO:0000256" key="1">
    <source>
        <dbReference type="ARBA" id="ARBA00004123"/>
    </source>
</evidence>
<feature type="compositionally biased region" description="Basic and acidic residues" evidence="5">
    <location>
        <begin position="270"/>
        <end position="288"/>
    </location>
</feature>
<feature type="region of interest" description="Disordered" evidence="5">
    <location>
        <begin position="1"/>
        <end position="28"/>
    </location>
</feature>
<name>A0A814MYH5_ADIRI</name>
<proteinExistence type="predicted"/>
<protein>
    <recommendedName>
        <fullName evidence="6">Small EDRK-rich factor-like N-terminal domain-containing protein</fullName>
    </recommendedName>
</protein>
<dbReference type="InterPro" id="IPR026939">
    <property type="entry name" value="ZNF706/At2g23090_sf"/>
</dbReference>
<organism evidence="7 8">
    <name type="scientific">Adineta ricciae</name>
    <name type="common">Rotifer</name>
    <dbReference type="NCBI Taxonomy" id="249248"/>
    <lineage>
        <taxon>Eukaryota</taxon>
        <taxon>Metazoa</taxon>
        <taxon>Spiralia</taxon>
        <taxon>Gnathifera</taxon>
        <taxon>Rotifera</taxon>
        <taxon>Eurotatoria</taxon>
        <taxon>Bdelloidea</taxon>
        <taxon>Adinetida</taxon>
        <taxon>Adinetidae</taxon>
        <taxon>Adineta</taxon>
    </lineage>
</organism>
<feature type="region of interest" description="Disordered" evidence="5">
    <location>
        <begin position="163"/>
        <end position="212"/>
    </location>
</feature>
<comment type="subcellular location">
    <subcellularLocation>
        <location evidence="2">Cytoplasm</location>
    </subcellularLocation>
    <subcellularLocation>
        <location evidence="1">Nucleus</location>
    </subcellularLocation>
</comment>
<feature type="compositionally biased region" description="Polar residues" evidence="5">
    <location>
        <begin position="173"/>
        <end position="195"/>
    </location>
</feature>
<dbReference type="PANTHER" id="PTHR21213:SF0">
    <property type="entry name" value="ZINC FINGER PROTEIN 706"/>
    <property type="match status" value="1"/>
</dbReference>
<evidence type="ECO:0000313" key="8">
    <source>
        <dbReference type="Proteomes" id="UP000663852"/>
    </source>
</evidence>
<evidence type="ECO:0000313" key="7">
    <source>
        <dbReference type="EMBL" id="CAF1084760.1"/>
    </source>
</evidence>
<comment type="caution">
    <text evidence="7">The sequence shown here is derived from an EMBL/GenBank/DDBJ whole genome shotgun (WGS) entry which is preliminary data.</text>
</comment>
<dbReference type="InterPro" id="IPR007513">
    <property type="entry name" value="SERF-like_N"/>
</dbReference>
<keyword evidence="3" id="KW-0963">Cytoplasm</keyword>
<dbReference type="GO" id="GO:0005737">
    <property type="term" value="C:cytoplasm"/>
    <property type="evidence" value="ECO:0007669"/>
    <property type="project" value="UniProtKB-SubCell"/>
</dbReference>
<feature type="domain" description="Small EDRK-rich factor-like N-terminal" evidence="6">
    <location>
        <begin position="1"/>
        <end position="26"/>
    </location>
</feature>
<dbReference type="InterPro" id="IPR045230">
    <property type="entry name" value="MBS1/2-like"/>
</dbReference>
<dbReference type="Gene3D" id="4.10.1050.10">
    <property type="entry name" value="At2g23090-like"/>
    <property type="match status" value="1"/>
</dbReference>
<evidence type="ECO:0000256" key="3">
    <source>
        <dbReference type="ARBA" id="ARBA00022490"/>
    </source>
</evidence>
<dbReference type="PANTHER" id="PTHR21213">
    <property type="entry name" value="GEO09665P1-RELATED"/>
    <property type="match status" value="1"/>
</dbReference>
<gene>
    <name evidence="7" type="ORF">EDS130_LOCUS19162</name>
</gene>
<keyword evidence="4" id="KW-0539">Nucleus</keyword>
<accession>A0A814MYH5</accession>
<dbReference type="AlphaFoldDB" id="A0A814MYH5"/>
<dbReference type="SUPFAM" id="SSF118359">
    <property type="entry name" value="Expressed protein At2g23090/F21P24.15"/>
    <property type="match status" value="1"/>
</dbReference>
<evidence type="ECO:0000256" key="2">
    <source>
        <dbReference type="ARBA" id="ARBA00004496"/>
    </source>
</evidence>
<feature type="compositionally biased region" description="Basic and acidic residues" evidence="5">
    <location>
        <begin position="1"/>
        <end position="16"/>
    </location>
</feature>
<dbReference type="GO" id="GO:0005634">
    <property type="term" value="C:nucleus"/>
    <property type="evidence" value="ECO:0007669"/>
    <property type="project" value="UniProtKB-SubCell"/>
</dbReference>
<reference evidence="7" key="1">
    <citation type="submission" date="2021-02" db="EMBL/GenBank/DDBJ databases">
        <authorList>
            <person name="Nowell W R."/>
        </authorList>
    </citation>
    <scope>NUCLEOTIDE SEQUENCE</scope>
</reference>
<feature type="region of interest" description="Disordered" evidence="5">
    <location>
        <begin position="264"/>
        <end position="288"/>
    </location>
</feature>
<dbReference type="OrthoDB" id="73348at2759"/>
<dbReference type="Proteomes" id="UP000663852">
    <property type="component" value="Unassembled WGS sequence"/>
</dbReference>
<dbReference type="EMBL" id="CAJNOJ010000091">
    <property type="protein sequence ID" value="CAF1084760.1"/>
    <property type="molecule type" value="Genomic_DNA"/>
</dbReference>
<evidence type="ECO:0000256" key="5">
    <source>
        <dbReference type="SAM" id="MobiDB-lite"/>
    </source>
</evidence>
<evidence type="ECO:0000256" key="4">
    <source>
        <dbReference type="ARBA" id="ARBA00023242"/>
    </source>
</evidence>
<evidence type="ECO:0000259" key="6">
    <source>
        <dbReference type="Pfam" id="PF04419"/>
    </source>
</evidence>
<dbReference type="Pfam" id="PF04419">
    <property type="entry name" value="SERF-like_N"/>
    <property type="match status" value="1"/>
</dbReference>
<feature type="compositionally biased region" description="Basic and acidic residues" evidence="5">
    <location>
        <begin position="202"/>
        <end position="212"/>
    </location>
</feature>
<sequence>MARGHQKELARQRNEKNGAGNKPTSQKGTAAAGLTYQCPVCKTQMGDPKTYKQHFENIKTDQSLSSTNIIIATFQNMNRSRSQLDICQNRPLSIHKPGVVPYASQNISPIRSNRHKYELKQKLWPKQSVESWFTNHSFDDRRAVFSFLNTLYDGDDKCMKKEERTAVERRQKSPATRLSSRLSTTVAQSPNQSAQRRSKSNHGRESRASKRDLGEILESLESFRPATSVQEKGIQTSTLSINGTLPDVNGAKPNRKIEKYTRRSVTSLDKPAETEQKEQTTENDENNKLNRRYLSQTWRVINPREDMEPTVRPENNRSSFFNYTKKVYPEYFFIHPDWY</sequence>